<proteinExistence type="predicted"/>
<keyword evidence="2" id="KW-1185">Reference proteome</keyword>
<evidence type="ECO:0000313" key="2">
    <source>
        <dbReference type="Proteomes" id="UP001180020"/>
    </source>
</evidence>
<sequence length="126" mass="13876">MLTIQGIFQGKDLKEVWAPSVQKLVDNCSITIRLIESKKYNVSWRPPDTGWVKSNSDGALSADRAGFGAVLRNQTGALLGAVAVQEERLQSINVLEFKAILHERHPIGILLCPLPFEAVLDPISRV</sequence>
<comment type="caution">
    <text evidence="1">The sequence shown here is derived from an EMBL/GenBank/DDBJ whole genome shotgun (WGS) entry which is preliminary data.</text>
</comment>
<dbReference type="Proteomes" id="UP001180020">
    <property type="component" value="Unassembled WGS sequence"/>
</dbReference>
<dbReference type="PANTHER" id="PTHR47723">
    <property type="entry name" value="OS05G0353850 PROTEIN"/>
    <property type="match status" value="1"/>
</dbReference>
<dbReference type="AlphaFoldDB" id="A0AAV9C0H3"/>
<dbReference type="InterPro" id="IPR053151">
    <property type="entry name" value="RNase_H-like"/>
</dbReference>
<evidence type="ECO:0000313" key="1">
    <source>
        <dbReference type="EMBL" id="KAK1282360.1"/>
    </source>
</evidence>
<reference evidence="1" key="2">
    <citation type="submission" date="2023-06" db="EMBL/GenBank/DDBJ databases">
        <authorList>
            <person name="Ma L."/>
            <person name="Liu K.-W."/>
            <person name="Li Z."/>
            <person name="Hsiao Y.-Y."/>
            <person name="Qi Y."/>
            <person name="Fu T."/>
            <person name="Tang G."/>
            <person name="Zhang D."/>
            <person name="Sun W.-H."/>
            <person name="Liu D.-K."/>
            <person name="Li Y."/>
            <person name="Chen G.-Z."/>
            <person name="Liu X.-D."/>
            <person name="Liao X.-Y."/>
            <person name="Jiang Y.-T."/>
            <person name="Yu X."/>
            <person name="Hao Y."/>
            <person name="Huang J."/>
            <person name="Zhao X.-W."/>
            <person name="Ke S."/>
            <person name="Chen Y.-Y."/>
            <person name="Wu W.-L."/>
            <person name="Hsu J.-L."/>
            <person name="Lin Y.-F."/>
            <person name="Huang M.-D."/>
            <person name="Li C.-Y."/>
            <person name="Huang L."/>
            <person name="Wang Z.-W."/>
            <person name="Zhao X."/>
            <person name="Zhong W.-Y."/>
            <person name="Peng D.-H."/>
            <person name="Ahmad S."/>
            <person name="Lan S."/>
            <person name="Zhang J.-S."/>
            <person name="Tsai W.-C."/>
            <person name="Van De Peer Y."/>
            <person name="Liu Z.-J."/>
        </authorList>
    </citation>
    <scope>NUCLEOTIDE SEQUENCE</scope>
    <source>
        <strain evidence="1">CP</strain>
        <tissue evidence="1">Leaves</tissue>
    </source>
</reference>
<evidence type="ECO:0008006" key="3">
    <source>
        <dbReference type="Google" id="ProtNLM"/>
    </source>
</evidence>
<dbReference type="EMBL" id="JAUJYO010000022">
    <property type="protein sequence ID" value="KAK1282360.1"/>
    <property type="molecule type" value="Genomic_DNA"/>
</dbReference>
<name>A0AAV9C0H3_ACOCL</name>
<reference evidence="1" key="1">
    <citation type="journal article" date="2023" name="Nat. Commun.">
        <title>Diploid and tetraploid genomes of Acorus and the evolution of monocots.</title>
        <authorList>
            <person name="Ma L."/>
            <person name="Liu K.W."/>
            <person name="Li Z."/>
            <person name="Hsiao Y.Y."/>
            <person name="Qi Y."/>
            <person name="Fu T."/>
            <person name="Tang G.D."/>
            <person name="Zhang D."/>
            <person name="Sun W.H."/>
            <person name="Liu D.K."/>
            <person name="Li Y."/>
            <person name="Chen G.Z."/>
            <person name="Liu X.D."/>
            <person name="Liao X.Y."/>
            <person name="Jiang Y.T."/>
            <person name="Yu X."/>
            <person name="Hao Y."/>
            <person name="Huang J."/>
            <person name="Zhao X.W."/>
            <person name="Ke S."/>
            <person name="Chen Y.Y."/>
            <person name="Wu W.L."/>
            <person name="Hsu J.L."/>
            <person name="Lin Y.F."/>
            <person name="Huang M.D."/>
            <person name="Li C.Y."/>
            <person name="Huang L."/>
            <person name="Wang Z.W."/>
            <person name="Zhao X."/>
            <person name="Zhong W.Y."/>
            <person name="Peng D.H."/>
            <person name="Ahmad S."/>
            <person name="Lan S."/>
            <person name="Zhang J.S."/>
            <person name="Tsai W.C."/>
            <person name="Van de Peer Y."/>
            <person name="Liu Z.J."/>
        </authorList>
    </citation>
    <scope>NUCLEOTIDE SEQUENCE</scope>
    <source>
        <strain evidence="1">CP</strain>
    </source>
</reference>
<organism evidence="1 2">
    <name type="scientific">Acorus calamus</name>
    <name type="common">Sweet flag</name>
    <dbReference type="NCBI Taxonomy" id="4465"/>
    <lineage>
        <taxon>Eukaryota</taxon>
        <taxon>Viridiplantae</taxon>
        <taxon>Streptophyta</taxon>
        <taxon>Embryophyta</taxon>
        <taxon>Tracheophyta</taxon>
        <taxon>Spermatophyta</taxon>
        <taxon>Magnoliopsida</taxon>
        <taxon>Liliopsida</taxon>
        <taxon>Acoraceae</taxon>
        <taxon>Acorus</taxon>
    </lineage>
</organism>
<gene>
    <name evidence="1" type="ORF">QJS10_CPB22g00130</name>
</gene>
<protein>
    <recommendedName>
        <fullName evidence="3">RNase H type-1 domain-containing protein</fullName>
    </recommendedName>
</protein>
<dbReference type="PANTHER" id="PTHR47723:SF19">
    <property type="entry name" value="POLYNUCLEOTIDYL TRANSFERASE, RIBONUCLEASE H-LIKE SUPERFAMILY PROTEIN"/>
    <property type="match status" value="1"/>
</dbReference>
<accession>A0AAV9C0H3</accession>